<dbReference type="SUPFAM" id="SSF55874">
    <property type="entry name" value="ATPase domain of HSP90 chaperone/DNA topoisomerase II/histidine kinase"/>
    <property type="match status" value="1"/>
</dbReference>
<feature type="repeat" description="TPR" evidence="9">
    <location>
        <begin position="170"/>
        <end position="203"/>
    </location>
</feature>
<feature type="coiled-coil region" evidence="10">
    <location>
        <begin position="368"/>
        <end position="402"/>
    </location>
</feature>
<evidence type="ECO:0000256" key="1">
    <source>
        <dbReference type="ARBA" id="ARBA00000085"/>
    </source>
</evidence>
<dbReference type="SMART" id="SM00387">
    <property type="entry name" value="HATPase_c"/>
    <property type="match status" value="1"/>
</dbReference>
<dbReference type="Pfam" id="PF13181">
    <property type="entry name" value="TPR_8"/>
    <property type="match status" value="1"/>
</dbReference>
<dbReference type="GO" id="GO:0016020">
    <property type="term" value="C:membrane"/>
    <property type="evidence" value="ECO:0007669"/>
    <property type="project" value="InterPro"/>
</dbReference>
<keyword evidence="11" id="KW-0472">Membrane</keyword>
<keyword evidence="3" id="KW-0597">Phosphoprotein</keyword>
<dbReference type="InterPro" id="IPR003594">
    <property type="entry name" value="HATPase_dom"/>
</dbReference>
<dbReference type="Gene3D" id="3.30.565.10">
    <property type="entry name" value="Histidine kinase-like ATPase, C-terminal domain"/>
    <property type="match status" value="1"/>
</dbReference>
<gene>
    <name evidence="14" type="ORF">GO495_21955</name>
</gene>
<dbReference type="Proteomes" id="UP000468388">
    <property type="component" value="Unassembled WGS sequence"/>
</dbReference>
<keyword evidence="15" id="KW-1185">Reference proteome</keyword>
<feature type="domain" description="Histidine kinase" evidence="13">
    <location>
        <begin position="476"/>
        <end position="669"/>
    </location>
</feature>
<dbReference type="SUPFAM" id="SSF48452">
    <property type="entry name" value="TPR-like"/>
    <property type="match status" value="2"/>
</dbReference>
<dbReference type="InterPro" id="IPR036890">
    <property type="entry name" value="HATPase_C_sf"/>
</dbReference>
<evidence type="ECO:0000256" key="11">
    <source>
        <dbReference type="SAM" id="Phobius"/>
    </source>
</evidence>
<evidence type="ECO:0000256" key="9">
    <source>
        <dbReference type="PROSITE-ProRule" id="PRU00339"/>
    </source>
</evidence>
<reference evidence="14 15" key="1">
    <citation type="submission" date="2019-12" db="EMBL/GenBank/DDBJ databases">
        <title>The draft genomic sequence of strain Chitinophaga oryziterrae JCM 16595.</title>
        <authorList>
            <person name="Zhang X."/>
        </authorList>
    </citation>
    <scope>NUCLEOTIDE SEQUENCE [LARGE SCALE GENOMIC DNA]</scope>
    <source>
        <strain evidence="14 15">JCM 16595</strain>
    </source>
</reference>
<dbReference type="PANTHER" id="PTHR24421:SF10">
    <property type="entry name" value="NITRATE_NITRITE SENSOR PROTEIN NARQ"/>
    <property type="match status" value="1"/>
</dbReference>
<dbReference type="Pfam" id="PF02518">
    <property type="entry name" value="HATPase_c"/>
    <property type="match status" value="1"/>
</dbReference>
<evidence type="ECO:0000256" key="5">
    <source>
        <dbReference type="ARBA" id="ARBA00022741"/>
    </source>
</evidence>
<dbReference type="EC" id="2.7.13.3" evidence="2"/>
<keyword evidence="6" id="KW-0418">Kinase</keyword>
<dbReference type="EMBL" id="WRXO01000007">
    <property type="protein sequence ID" value="MVT43278.1"/>
    <property type="molecule type" value="Genomic_DNA"/>
</dbReference>
<dbReference type="Gene3D" id="1.20.5.1930">
    <property type="match status" value="1"/>
</dbReference>
<name>A0A6N8JG32_9BACT</name>
<keyword evidence="12" id="KW-0732">Signal</keyword>
<evidence type="ECO:0000256" key="10">
    <source>
        <dbReference type="SAM" id="Coils"/>
    </source>
</evidence>
<evidence type="ECO:0000256" key="2">
    <source>
        <dbReference type="ARBA" id="ARBA00012438"/>
    </source>
</evidence>
<keyword evidence="11" id="KW-1133">Transmembrane helix</keyword>
<evidence type="ECO:0000256" key="12">
    <source>
        <dbReference type="SAM" id="SignalP"/>
    </source>
</evidence>
<keyword evidence="5" id="KW-0547">Nucleotide-binding</keyword>
<evidence type="ECO:0000259" key="13">
    <source>
        <dbReference type="PROSITE" id="PS50109"/>
    </source>
</evidence>
<comment type="caution">
    <text evidence="14">The sequence shown here is derived from an EMBL/GenBank/DDBJ whole genome shotgun (WGS) entry which is preliminary data.</text>
</comment>
<dbReference type="InterPro" id="IPR005467">
    <property type="entry name" value="His_kinase_dom"/>
</dbReference>
<sequence>MMPTLKKVSNVLICTLLVWMQALAATPPHTIDSLQRALRKVNSDTEKAELLVLLAKMLPQKDSLLAVNCFQQALELQQKLENKLAMARTYQAMGNWFGKEDNLTESQKNFLLAKEILAKDTSRQSRKLLALTKIAMGTVLGNNGRTEQQVEEYLQSIPLLEKLDEFIILGDTYNNLGNIFFNKSQYKTATTYYLKSIETYKDARAYSHLIASRQMSMASCMYYMDSLPQMQRYLIDAKKKLDQTGADSISLWANYYEYQGQLDVKNQLYFHATTMFNNGLSIARRYHDIHATCNNLYSLAKLYQRLGQNDQAMSLMQEYATLALTLKEYSLRLHAWDLMAEIAYKQHDPEGAYTYLRNYVTLADSLQETEVTQKLHELEARYQSSEKENRIMQLQHENERQEFALQKNRLLLSLMGVIMLSLVIVASLSYQFYRNGRKLLEQQQKLHLFEVERIRQEHQISLLSAMLEGQEQERTRLARDLHDGLGGLLSGIKLELSTISPSQEPSRTQTQVENTMQRLDEAMDELRRIARSMMPEILIKYGLGEATVEYCRGLKKTGVKNVVCQVFNFQTTTMEHTRQVVLYRIMQELVNNAIKHADADQILVLLQQTGNDVFLTVEDDGKGFDVAASNSIKGAGRANIQARVDFLGAKMDIQSEAGTGTTIIIECTI</sequence>
<dbReference type="GO" id="GO:0000155">
    <property type="term" value="F:phosphorelay sensor kinase activity"/>
    <property type="evidence" value="ECO:0007669"/>
    <property type="project" value="InterPro"/>
</dbReference>
<dbReference type="GO" id="GO:0046983">
    <property type="term" value="F:protein dimerization activity"/>
    <property type="evidence" value="ECO:0007669"/>
    <property type="project" value="InterPro"/>
</dbReference>
<dbReference type="PROSITE" id="PS50005">
    <property type="entry name" value="TPR"/>
    <property type="match status" value="1"/>
</dbReference>
<dbReference type="InterPro" id="IPR011990">
    <property type="entry name" value="TPR-like_helical_dom_sf"/>
</dbReference>
<keyword evidence="10" id="KW-0175">Coiled coil</keyword>
<evidence type="ECO:0000256" key="8">
    <source>
        <dbReference type="ARBA" id="ARBA00023012"/>
    </source>
</evidence>
<dbReference type="PROSITE" id="PS50109">
    <property type="entry name" value="HIS_KIN"/>
    <property type="match status" value="1"/>
</dbReference>
<accession>A0A6N8JG32</accession>
<dbReference type="Pfam" id="PF07730">
    <property type="entry name" value="HisKA_3"/>
    <property type="match status" value="1"/>
</dbReference>
<dbReference type="InterPro" id="IPR050482">
    <property type="entry name" value="Sensor_HK_TwoCompSys"/>
</dbReference>
<evidence type="ECO:0000256" key="7">
    <source>
        <dbReference type="ARBA" id="ARBA00022840"/>
    </source>
</evidence>
<evidence type="ECO:0000256" key="6">
    <source>
        <dbReference type="ARBA" id="ARBA00022777"/>
    </source>
</evidence>
<feature type="chain" id="PRO_5026792076" description="histidine kinase" evidence="12">
    <location>
        <begin position="25"/>
        <end position="669"/>
    </location>
</feature>
<dbReference type="PANTHER" id="PTHR24421">
    <property type="entry name" value="NITRATE/NITRITE SENSOR PROTEIN NARX-RELATED"/>
    <property type="match status" value="1"/>
</dbReference>
<dbReference type="Gene3D" id="1.25.40.10">
    <property type="entry name" value="Tetratricopeptide repeat domain"/>
    <property type="match status" value="2"/>
</dbReference>
<organism evidence="14 15">
    <name type="scientific">Chitinophaga oryziterrae</name>
    <dbReference type="NCBI Taxonomy" id="1031224"/>
    <lineage>
        <taxon>Bacteria</taxon>
        <taxon>Pseudomonadati</taxon>
        <taxon>Bacteroidota</taxon>
        <taxon>Chitinophagia</taxon>
        <taxon>Chitinophagales</taxon>
        <taxon>Chitinophagaceae</taxon>
        <taxon>Chitinophaga</taxon>
    </lineage>
</organism>
<evidence type="ECO:0000313" key="15">
    <source>
        <dbReference type="Proteomes" id="UP000468388"/>
    </source>
</evidence>
<evidence type="ECO:0000256" key="3">
    <source>
        <dbReference type="ARBA" id="ARBA00022553"/>
    </source>
</evidence>
<evidence type="ECO:0000256" key="4">
    <source>
        <dbReference type="ARBA" id="ARBA00022679"/>
    </source>
</evidence>
<feature type="transmembrane region" description="Helical" evidence="11">
    <location>
        <begin position="410"/>
        <end position="433"/>
    </location>
</feature>
<dbReference type="GO" id="GO:0005524">
    <property type="term" value="F:ATP binding"/>
    <property type="evidence" value="ECO:0007669"/>
    <property type="project" value="UniProtKB-KW"/>
</dbReference>
<evidence type="ECO:0000313" key="14">
    <source>
        <dbReference type="EMBL" id="MVT43278.1"/>
    </source>
</evidence>
<feature type="signal peptide" evidence="12">
    <location>
        <begin position="1"/>
        <end position="24"/>
    </location>
</feature>
<keyword evidence="7" id="KW-0067">ATP-binding</keyword>
<dbReference type="InterPro" id="IPR019734">
    <property type="entry name" value="TPR_rpt"/>
</dbReference>
<dbReference type="OrthoDB" id="617348at2"/>
<dbReference type="InterPro" id="IPR011712">
    <property type="entry name" value="Sig_transdc_His_kin_sub3_dim/P"/>
</dbReference>
<comment type="catalytic activity">
    <reaction evidence="1">
        <text>ATP + protein L-histidine = ADP + protein N-phospho-L-histidine.</text>
        <dbReference type="EC" id="2.7.13.3"/>
    </reaction>
</comment>
<keyword evidence="11" id="KW-0812">Transmembrane</keyword>
<dbReference type="CDD" id="cd16917">
    <property type="entry name" value="HATPase_UhpB-NarQ-NarX-like"/>
    <property type="match status" value="1"/>
</dbReference>
<keyword evidence="4" id="KW-0808">Transferase</keyword>
<protein>
    <recommendedName>
        <fullName evidence="2">histidine kinase</fullName>
        <ecNumber evidence="2">2.7.13.3</ecNumber>
    </recommendedName>
</protein>
<proteinExistence type="predicted"/>
<dbReference type="AlphaFoldDB" id="A0A6N8JG32"/>
<keyword evidence="8" id="KW-0902">Two-component regulatory system</keyword>
<keyword evidence="9" id="KW-0802">TPR repeat</keyword>